<evidence type="ECO:0000256" key="2">
    <source>
        <dbReference type="ARBA" id="ARBA00009634"/>
    </source>
</evidence>
<dbReference type="SUPFAM" id="SSF52058">
    <property type="entry name" value="L domain-like"/>
    <property type="match status" value="2"/>
</dbReference>
<comment type="caution">
    <text evidence="16">The sequence shown here is derived from an EMBL/GenBank/DDBJ whole genome shotgun (WGS) entry which is preliminary data.</text>
</comment>
<keyword evidence="13" id="KW-0395">Inflammatory response</keyword>
<dbReference type="PROSITE" id="PS50104">
    <property type="entry name" value="TIR"/>
    <property type="match status" value="1"/>
</dbReference>
<dbReference type="PROSITE" id="PS51257">
    <property type="entry name" value="PROKAR_LIPOPROTEIN"/>
    <property type="match status" value="1"/>
</dbReference>
<dbReference type="PANTHER" id="PTHR24365">
    <property type="entry name" value="TOLL-LIKE RECEPTOR"/>
    <property type="match status" value="1"/>
</dbReference>
<organism evidence="16 17">
    <name type="scientific">Anguilla anguilla</name>
    <name type="common">European freshwater eel</name>
    <name type="synonym">Muraena anguilla</name>
    <dbReference type="NCBI Taxonomy" id="7936"/>
    <lineage>
        <taxon>Eukaryota</taxon>
        <taxon>Metazoa</taxon>
        <taxon>Chordata</taxon>
        <taxon>Craniata</taxon>
        <taxon>Vertebrata</taxon>
        <taxon>Euteleostomi</taxon>
        <taxon>Actinopterygii</taxon>
        <taxon>Neopterygii</taxon>
        <taxon>Teleostei</taxon>
        <taxon>Anguilliformes</taxon>
        <taxon>Anguillidae</taxon>
        <taxon>Anguilla</taxon>
    </lineage>
</organism>
<feature type="signal peptide" evidence="14">
    <location>
        <begin position="1"/>
        <end position="20"/>
    </location>
</feature>
<dbReference type="GO" id="GO:0006954">
    <property type="term" value="P:inflammatory response"/>
    <property type="evidence" value="ECO:0007669"/>
    <property type="project" value="UniProtKB-KW"/>
</dbReference>
<dbReference type="InterPro" id="IPR032675">
    <property type="entry name" value="LRR_dom_sf"/>
</dbReference>
<keyword evidence="8" id="KW-0391">Immunity</keyword>
<sequence>MARFLLSLALLLFSAGACWCYGMESCASNYKDSNSIWCVKKNIQNLSRIMDMVPQNATRINLSQNKISTIPVDIFRKFWRLQDLSLQRNNISSLKRAQFGGLVQLKRLNLSSNILSEIQPDTFQGLTQLRDLLLYNNHITKIPTGLFHYLPQVTTLDLSLNKLKYLNSSQCKSSTLENLDLSYNNISWLSLSGFSGLIFLCLSFNPILHPVPHPLALAPSITRLMLQGIAPEVLAGLSDKFKHGLQETSFSISTQRSGISVCGLLKGMDNLKRVNIDLSRFTFPKNTSVLIGCKTPKFLILKNASLGDFEKFRLVQGGEHTSRLSLVQCGLRSISEKTFQGFQRLSNLNVEDNDELNIHPKTFSVFRQLRKLSLDNVGVSEPNTDWFQNLLYLETLSMMNNDMTKLAPNAFSALRKLRSLSLRHNLLQVIAGQPFCNLTMLTTLDLSVNIIYSIENGSFTDLVRLKNLSLNGNRIKTVNPDILRGLANLVGLNLYDNQLHFREGDSPFITLKSLHDLNLGYQGPITIGMGYLGSTLFKGLENLQTLILTSATLITFHPNTFAPLVNLYSLYISDITMTHNNLTALFHPLVSLTDLVLGKTGLDGLPVRLLPQNNTLKYFRLMYNHIHVLEKSVLDNLPFLKYLDVTVNPLSCSCQNAWFKNWSVKNLEVQVPYLYDFHCENDPTLPHFWEFNDKECSYDSVNFNFFLSTALLNLFILFSGLTWHKHRSALRYLILLLHSRIRGRRKGNKTFTYDAFISYSSLDEPWVMGELVPHMEGPTGKGFRLCLHHRDFRLGAAILENIEAAIYSSRRTLCVVSRDFLRSEWCALEFQLASLRLLCDRSDVLLLVFLEKIPDHCLSSYTRLRRMVHKNTYLLWPEDAAEQEAFWIRLQDALREDVEEEGERFGSLLVEGRKKTSFNGND</sequence>
<keyword evidence="4" id="KW-0433">Leucine-rich repeat</keyword>
<dbReference type="InterPro" id="IPR000157">
    <property type="entry name" value="TIR_dom"/>
</dbReference>
<dbReference type="FunFam" id="3.80.10.10:FF:000770">
    <property type="entry name" value="Uncharacterized protein"/>
    <property type="match status" value="1"/>
</dbReference>
<dbReference type="GO" id="GO:0005886">
    <property type="term" value="C:plasma membrane"/>
    <property type="evidence" value="ECO:0007669"/>
    <property type="project" value="TreeGrafter"/>
</dbReference>
<reference evidence="16" key="1">
    <citation type="submission" date="2021-01" db="EMBL/GenBank/DDBJ databases">
        <title>A chromosome-scale assembly of European eel, Anguilla anguilla.</title>
        <authorList>
            <person name="Henkel C."/>
            <person name="Jong-Raadsen S.A."/>
            <person name="Dufour S."/>
            <person name="Weltzien F.-A."/>
            <person name="Palstra A.P."/>
            <person name="Pelster B."/>
            <person name="Spaink H.P."/>
            <person name="Van Den Thillart G.E."/>
            <person name="Jansen H."/>
            <person name="Zahm M."/>
            <person name="Klopp C."/>
            <person name="Cedric C."/>
            <person name="Louis A."/>
            <person name="Berthelot C."/>
            <person name="Parey E."/>
            <person name="Roest Crollius H."/>
            <person name="Montfort J."/>
            <person name="Robinson-Rechavi M."/>
            <person name="Bucao C."/>
            <person name="Bouchez O."/>
            <person name="Gislard M."/>
            <person name="Lluch J."/>
            <person name="Milhes M."/>
            <person name="Lampietro C."/>
            <person name="Lopez Roques C."/>
            <person name="Donnadieu C."/>
            <person name="Braasch I."/>
            <person name="Desvignes T."/>
            <person name="Postlethwait J."/>
            <person name="Bobe J."/>
            <person name="Guiguen Y."/>
            <person name="Dirks R."/>
        </authorList>
    </citation>
    <scope>NUCLEOTIDE SEQUENCE</scope>
    <source>
        <strain evidence="16">Tag_6206</strain>
        <tissue evidence="16">Liver</tissue>
    </source>
</reference>
<dbReference type="InterPro" id="IPR003591">
    <property type="entry name" value="Leu-rich_rpt_typical-subtyp"/>
</dbReference>
<keyword evidence="10" id="KW-0472">Membrane</keyword>
<keyword evidence="9" id="KW-1133">Transmembrane helix</keyword>
<feature type="chain" id="PRO_5039374535" description="TIR domain-containing protein" evidence="14">
    <location>
        <begin position="21"/>
        <end position="922"/>
    </location>
</feature>
<comment type="similarity">
    <text evidence="2">Belongs to the Toll-like receptor family.</text>
</comment>
<dbReference type="SMART" id="SM00369">
    <property type="entry name" value="LRR_TYP"/>
    <property type="match status" value="12"/>
</dbReference>
<dbReference type="GO" id="GO:0045087">
    <property type="term" value="P:innate immune response"/>
    <property type="evidence" value="ECO:0007669"/>
    <property type="project" value="UniProtKB-KW"/>
</dbReference>
<evidence type="ECO:0000256" key="10">
    <source>
        <dbReference type="ARBA" id="ARBA00023136"/>
    </source>
</evidence>
<dbReference type="InterPro" id="IPR035897">
    <property type="entry name" value="Toll_tir_struct_dom_sf"/>
</dbReference>
<keyword evidence="3" id="KW-0399">Innate immunity</keyword>
<feature type="domain" description="TIR" evidence="15">
    <location>
        <begin position="751"/>
        <end position="894"/>
    </location>
</feature>
<keyword evidence="5" id="KW-0812">Transmembrane</keyword>
<dbReference type="SMART" id="SM00365">
    <property type="entry name" value="LRR_SD22"/>
    <property type="match status" value="6"/>
</dbReference>
<keyword evidence="12" id="KW-0325">Glycoprotein</keyword>
<evidence type="ECO:0000256" key="1">
    <source>
        <dbReference type="ARBA" id="ARBA00004479"/>
    </source>
</evidence>
<evidence type="ECO:0000256" key="8">
    <source>
        <dbReference type="ARBA" id="ARBA00022859"/>
    </source>
</evidence>
<evidence type="ECO:0000256" key="9">
    <source>
        <dbReference type="ARBA" id="ARBA00022989"/>
    </source>
</evidence>
<proteinExistence type="inferred from homology"/>
<keyword evidence="11" id="KW-0675">Receptor</keyword>
<evidence type="ECO:0000256" key="12">
    <source>
        <dbReference type="ARBA" id="ARBA00023180"/>
    </source>
</evidence>
<evidence type="ECO:0000256" key="3">
    <source>
        <dbReference type="ARBA" id="ARBA00022588"/>
    </source>
</evidence>
<evidence type="ECO:0000256" key="14">
    <source>
        <dbReference type="SAM" id="SignalP"/>
    </source>
</evidence>
<evidence type="ECO:0000256" key="6">
    <source>
        <dbReference type="ARBA" id="ARBA00022729"/>
    </source>
</evidence>
<dbReference type="SUPFAM" id="SSF52200">
    <property type="entry name" value="Toll/Interleukin receptor TIR domain"/>
    <property type="match status" value="1"/>
</dbReference>
<name>A0A9D3M7D4_ANGAN</name>
<evidence type="ECO:0000313" key="16">
    <source>
        <dbReference type="EMBL" id="KAG5842103.1"/>
    </source>
</evidence>
<evidence type="ECO:0000259" key="15">
    <source>
        <dbReference type="PROSITE" id="PS50104"/>
    </source>
</evidence>
<dbReference type="Gene3D" id="3.40.50.10140">
    <property type="entry name" value="Toll/interleukin-1 receptor homology (TIR) domain"/>
    <property type="match status" value="1"/>
</dbReference>
<accession>A0A9D3M7D4</accession>
<dbReference type="GO" id="GO:0007165">
    <property type="term" value="P:signal transduction"/>
    <property type="evidence" value="ECO:0007669"/>
    <property type="project" value="InterPro"/>
</dbReference>
<gene>
    <name evidence="16" type="ORF">ANANG_G00174110</name>
</gene>
<keyword evidence="6 14" id="KW-0732">Signal</keyword>
<dbReference type="FunFam" id="3.40.50.10140:FF:000001">
    <property type="entry name" value="Toll-like receptor 2"/>
    <property type="match status" value="1"/>
</dbReference>
<keyword evidence="7" id="KW-0677">Repeat</keyword>
<dbReference type="Proteomes" id="UP001044222">
    <property type="component" value="Chromosome 9"/>
</dbReference>
<keyword evidence="17" id="KW-1185">Reference proteome</keyword>
<dbReference type="Pfam" id="PF00560">
    <property type="entry name" value="LRR_1"/>
    <property type="match status" value="1"/>
</dbReference>
<dbReference type="Pfam" id="PF01582">
    <property type="entry name" value="TIR"/>
    <property type="match status" value="1"/>
</dbReference>
<dbReference type="GO" id="GO:0038023">
    <property type="term" value="F:signaling receptor activity"/>
    <property type="evidence" value="ECO:0007669"/>
    <property type="project" value="TreeGrafter"/>
</dbReference>
<evidence type="ECO:0000313" key="17">
    <source>
        <dbReference type="Proteomes" id="UP001044222"/>
    </source>
</evidence>
<dbReference type="Pfam" id="PF13855">
    <property type="entry name" value="LRR_8"/>
    <property type="match status" value="3"/>
</dbReference>
<evidence type="ECO:0000256" key="4">
    <source>
        <dbReference type="ARBA" id="ARBA00022614"/>
    </source>
</evidence>
<evidence type="ECO:0000256" key="7">
    <source>
        <dbReference type="ARBA" id="ARBA00022737"/>
    </source>
</evidence>
<dbReference type="EMBL" id="JAFIRN010000009">
    <property type="protein sequence ID" value="KAG5842103.1"/>
    <property type="molecule type" value="Genomic_DNA"/>
</dbReference>
<dbReference type="AlphaFoldDB" id="A0A9D3M7D4"/>
<dbReference type="InterPro" id="IPR001611">
    <property type="entry name" value="Leu-rich_rpt"/>
</dbReference>
<protein>
    <recommendedName>
        <fullName evidence="15">TIR domain-containing protein</fullName>
    </recommendedName>
</protein>
<dbReference type="PROSITE" id="PS51450">
    <property type="entry name" value="LRR"/>
    <property type="match status" value="5"/>
</dbReference>
<evidence type="ECO:0000256" key="11">
    <source>
        <dbReference type="ARBA" id="ARBA00023170"/>
    </source>
</evidence>
<comment type="subcellular location">
    <subcellularLocation>
        <location evidence="1">Membrane</location>
        <topology evidence="1">Single-pass type I membrane protein</topology>
    </subcellularLocation>
</comment>
<dbReference type="SMART" id="SM00255">
    <property type="entry name" value="TIR"/>
    <property type="match status" value="1"/>
</dbReference>
<evidence type="ECO:0000256" key="5">
    <source>
        <dbReference type="ARBA" id="ARBA00022692"/>
    </source>
</evidence>
<evidence type="ECO:0000256" key="13">
    <source>
        <dbReference type="ARBA" id="ARBA00023198"/>
    </source>
</evidence>
<dbReference type="PANTHER" id="PTHR24365:SF522">
    <property type="entry name" value="LOW QUALITY PROTEIN: TOLL-LIKE RECEPTOR 13-RELATED"/>
    <property type="match status" value="1"/>
</dbReference>
<dbReference type="Gene3D" id="3.80.10.10">
    <property type="entry name" value="Ribonuclease Inhibitor"/>
    <property type="match status" value="4"/>
</dbReference>